<keyword evidence="14" id="KW-0285">Flavoprotein</keyword>
<comment type="subunit">
    <text evidence="4">Monomer.</text>
</comment>
<sequence length="599" mass="65128">MSSYDIIFAGGGATACITASRLAEAHPNLKILILEAGPDSDELHYHIQPGRSFKNLLVRREVYSFHIGKGGKGTGERMHLVPAGRTLGGGSAINFVIYMRPAPSDYDDWETVHGNKGWNSSELIALLKKAETFQPNPNHPSHGSSGPIKVSYASSGTDIGTEFIKVGAAADTERSITTEDLNDFTEKSLNTWGPMARYVDENTGRRSDAAHNYIYTKKQKNITVITRAKVRRVLFEGTKAVGVEYVDDAIGRTKAATEPIVIKASRLVVLSAGAFGSPAILERSGIAATELLTKLDIKEIADLPGVGQNYMDHNMVAPAYLCSEDAVTLDVVLRGTEEEFKSYSEEWLKDGKGLFANNGIDGGIRLRPTEADLKTMSPTFDERWTSYYANKPDKPVIVLSSLAAYAGRNPAVPRGRYFSLSYFSTHPLSTGHVHITSAVDLYSPLNFAPGFLTEDADLVILRWAYKKSREIARRMKYFRGELVASHPVFPAGSAATTGREEKPVDIDAADIVYTEADDKAIDDYHRNTVETTWHSAGTCSMKARENGGVIDSKLNVFGTSNLKVADCSIIPANVSANTYSTAMAIGEKAAVIIGQELGN</sequence>
<reference evidence="17" key="1">
    <citation type="journal article" date="2014" name="Proc. Natl. Acad. Sci. U.S.A.">
        <title>Extensive sampling of basidiomycete genomes demonstrates inadequacy of the white-rot/brown-rot paradigm for wood decay fungi.</title>
        <authorList>
            <person name="Riley R."/>
            <person name="Salamov A.A."/>
            <person name="Brown D.W."/>
            <person name="Nagy L.G."/>
            <person name="Floudas D."/>
            <person name="Held B.W."/>
            <person name="Levasseur A."/>
            <person name="Lombard V."/>
            <person name="Morin E."/>
            <person name="Otillar R."/>
            <person name="Lindquist E.A."/>
            <person name="Sun H."/>
            <person name="LaButti K.M."/>
            <person name="Schmutz J."/>
            <person name="Jabbour D."/>
            <person name="Luo H."/>
            <person name="Baker S.E."/>
            <person name="Pisabarro A.G."/>
            <person name="Walton J.D."/>
            <person name="Blanchette R.A."/>
            <person name="Henrissat B."/>
            <person name="Martin F."/>
            <person name="Cullen D."/>
            <person name="Hibbett D.S."/>
            <person name="Grigoriev I.V."/>
        </authorList>
    </citation>
    <scope>NUCLEOTIDE SEQUENCE [LARGE SCALE GENOMIC DNA]</scope>
    <source>
        <strain evidence="17">CBS 339.88</strain>
    </source>
</reference>
<comment type="catalytic activity">
    <reaction evidence="8">
        <text>pyranose + acceptor = pyranos-2-ulose + reduced acceptor.</text>
        <dbReference type="EC" id="1.1.99.29"/>
    </reaction>
</comment>
<dbReference type="EC" id="1.1.99.29" evidence="5"/>
<evidence type="ECO:0000256" key="13">
    <source>
        <dbReference type="PIRSR" id="PIRSR000137-2"/>
    </source>
</evidence>
<dbReference type="Proteomes" id="UP000027222">
    <property type="component" value="Unassembled WGS sequence"/>
</dbReference>
<evidence type="ECO:0000256" key="6">
    <source>
        <dbReference type="ARBA" id="ARBA00022525"/>
    </source>
</evidence>
<evidence type="ECO:0000259" key="15">
    <source>
        <dbReference type="PROSITE" id="PS00623"/>
    </source>
</evidence>
<keyword evidence="13 14" id="KW-0274">FAD</keyword>
<dbReference type="PIRSF" id="PIRSF000137">
    <property type="entry name" value="Alcohol_oxidase"/>
    <property type="match status" value="1"/>
</dbReference>
<dbReference type="PANTHER" id="PTHR11552:SF78">
    <property type="entry name" value="GLUCOSE-METHANOL-CHOLINE OXIDOREDUCTASE N-TERMINAL DOMAIN-CONTAINING PROTEIN"/>
    <property type="match status" value="1"/>
</dbReference>
<evidence type="ECO:0000313" key="16">
    <source>
        <dbReference type="EMBL" id="KDR69700.1"/>
    </source>
</evidence>
<comment type="catalytic activity">
    <reaction evidence="9">
        <text>pyranose + acceptor = pyranos-2,3-diulose + reduced acceptor.</text>
        <dbReference type="EC" id="1.1.99.29"/>
    </reaction>
</comment>
<accession>A0A067SFH4</accession>
<evidence type="ECO:0000256" key="9">
    <source>
        <dbReference type="ARBA" id="ARBA00034010"/>
    </source>
</evidence>
<dbReference type="Gene3D" id="3.50.50.60">
    <property type="entry name" value="FAD/NAD(P)-binding domain"/>
    <property type="match status" value="1"/>
</dbReference>
<protein>
    <recommendedName>
        <fullName evidence="5">pyranose dehydrogenase (acceptor)</fullName>
        <ecNumber evidence="5">1.1.99.29</ecNumber>
    </recommendedName>
</protein>
<comment type="subcellular location">
    <subcellularLocation>
        <location evidence="2">Secreted</location>
    </subcellularLocation>
</comment>
<dbReference type="GO" id="GO:0005576">
    <property type="term" value="C:extracellular region"/>
    <property type="evidence" value="ECO:0007669"/>
    <property type="project" value="UniProtKB-SubCell"/>
</dbReference>
<comment type="cofactor">
    <cofactor evidence="1 13">
        <name>FAD</name>
        <dbReference type="ChEBI" id="CHEBI:57692"/>
    </cofactor>
</comment>
<dbReference type="InterPro" id="IPR036188">
    <property type="entry name" value="FAD/NAD-bd_sf"/>
</dbReference>
<dbReference type="Pfam" id="PF00732">
    <property type="entry name" value="GMC_oxred_N"/>
    <property type="match status" value="1"/>
</dbReference>
<dbReference type="InterPro" id="IPR007867">
    <property type="entry name" value="GMC_OxRtase_C"/>
</dbReference>
<evidence type="ECO:0000256" key="5">
    <source>
        <dbReference type="ARBA" id="ARBA00013177"/>
    </source>
</evidence>
<dbReference type="AlphaFoldDB" id="A0A067SFH4"/>
<evidence type="ECO:0000313" key="17">
    <source>
        <dbReference type="Proteomes" id="UP000027222"/>
    </source>
</evidence>
<evidence type="ECO:0000256" key="3">
    <source>
        <dbReference type="ARBA" id="ARBA00010790"/>
    </source>
</evidence>
<comment type="catalytic activity">
    <reaction evidence="12">
        <text>a pyranoside + acceptor = a pyranosid-3,4-diulose + reduced acceptor.</text>
        <dbReference type="EC" id="1.1.99.29"/>
    </reaction>
</comment>
<dbReference type="STRING" id="685588.A0A067SFH4"/>
<organism evidence="16 17">
    <name type="scientific">Galerina marginata (strain CBS 339.88)</name>
    <dbReference type="NCBI Taxonomy" id="685588"/>
    <lineage>
        <taxon>Eukaryota</taxon>
        <taxon>Fungi</taxon>
        <taxon>Dikarya</taxon>
        <taxon>Basidiomycota</taxon>
        <taxon>Agaricomycotina</taxon>
        <taxon>Agaricomycetes</taxon>
        <taxon>Agaricomycetidae</taxon>
        <taxon>Agaricales</taxon>
        <taxon>Agaricineae</taxon>
        <taxon>Strophariaceae</taxon>
        <taxon>Galerina</taxon>
    </lineage>
</organism>
<dbReference type="Gene3D" id="3.30.560.10">
    <property type="entry name" value="Glucose Oxidase, domain 3"/>
    <property type="match status" value="1"/>
</dbReference>
<feature type="domain" description="Glucose-methanol-choline oxidoreductase N-terminal" evidence="15">
    <location>
        <begin position="84"/>
        <end position="107"/>
    </location>
</feature>
<name>A0A067SFH4_GALM3</name>
<proteinExistence type="inferred from homology"/>
<dbReference type="PANTHER" id="PTHR11552">
    <property type="entry name" value="GLUCOSE-METHANOL-CHOLINE GMC OXIDOREDUCTASE"/>
    <property type="match status" value="1"/>
</dbReference>
<evidence type="ECO:0000256" key="4">
    <source>
        <dbReference type="ARBA" id="ARBA00011245"/>
    </source>
</evidence>
<dbReference type="GO" id="GO:0050660">
    <property type="term" value="F:flavin adenine dinucleotide binding"/>
    <property type="evidence" value="ECO:0007669"/>
    <property type="project" value="InterPro"/>
</dbReference>
<keyword evidence="17" id="KW-1185">Reference proteome</keyword>
<feature type="binding site" evidence="13">
    <location>
        <position position="230"/>
    </location>
    <ligand>
        <name>FAD</name>
        <dbReference type="ChEBI" id="CHEBI:57692"/>
    </ligand>
</feature>
<comment type="function">
    <text evidence="7">Catalyzes the single-oxidation or sequential double oxidation reaction of carbohydrates primarily at carbon-2 and/or carbon-3 with the concomitant reduction of the flavin. The enzyme exhibits a broad sugar substrate specificity, oxidizing different aldopyranoses to the corresponding C-1, C-2, C-3 or C-1,2, C-2,3 and C-3,4 (di)dehydro sugars with substrate-specific regioselectivity. Accepts only a narrow range of electron acceptors such as substituted benzoquinones and complexed metal ions and reacts extremely slowly with O(2) as acceptor. May play a role in the natural recycling of plant matter by oxidizing all major monosaccharides in lignocellulose and by reducing quinone compounds or reactive radical species generated during lignin depolymerization.</text>
</comment>
<dbReference type="SUPFAM" id="SSF54373">
    <property type="entry name" value="FAD-linked reductases, C-terminal domain"/>
    <property type="match status" value="1"/>
</dbReference>
<evidence type="ECO:0000256" key="1">
    <source>
        <dbReference type="ARBA" id="ARBA00001974"/>
    </source>
</evidence>
<dbReference type="HOGENOM" id="CLU_002865_5_1_1"/>
<evidence type="ECO:0000256" key="7">
    <source>
        <dbReference type="ARBA" id="ARBA00024699"/>
    </source>
</evidence>
<feature type="binding site" evidence="13">
    <location>
        <begin position="533"/>
        <end position="534"/>
    </location>
    <ligand>
        <name>FAD</name>
        <dbReference type="ChEBI" id="CHEBI:57692"/>
    </ligand>
</feature>
<dbReference type="InterPro" id="IPR012132">
    <property type="entry name" value="GMC_OxRdtase"/>
</dbReference>
<evidence type="ECO:0000256" key="14">
    <source>
        <dbReference type="RuleBase" id="RU003968"/>
    </source>
</evidence>
<dbReference type="OrthoDB" id="269227at2759"/>
<dbReference type="Pfam" id="PF05199">
    <property type="entry name" value="GMC_oxred_C"/>
    <property type="match status" value="1"/>
</dbReference>
<dbReference type="GO" id="GO:0033718">
    <property type="term" value="F:pyranose dehydrogenase (acceptor) activity"/>
    <property type="evidence" value="ECO:0007669"/>
    <property type="project" value="UniProtKB-EC"/>
</dbReference>
<comment type="catalytic activity">
    <reaction evidence="11">
        <text>a pyranoside + acceptor = a pyranosid-3-ulose + reduced acceptor.</text>
        <dbReference type="EC" id="1.1.99.29"/>
    </reaction>
</comment>
<dbReference type="SUPFAM" id="SSF51905">
    <property type="entry name" value="FAD/NAD(P)-binding domain"/>
    <property type="match status" value="1"/>
</dbReference>
<gene>
    <name evidence="16" type="ORF">GALMADRAFT_282594</name>
</gene>
<evidence type="ECO:0000256" key="8">
    <source>
        <dbReference type="ARBA" id="ARBA00033986"/>
    </source>
</evidence>
<dbReference type="InterPro" id="IPR000172">
    <property type="entry name" value="GMC_OxRdtase_N"/>
</dbReference>
<evidence type="ECO:0000256" key="10">
    <source>
        <dbReference type="ARBA" id="ARBA00034029"/>
    </source>
</evidence>
<evidence type="ECO:0000256" key="11">
    <source>
        <dbReference type="ARBA" id="ARBA00034050"/>
    </source>
</evidence>
<dbReference type="PROSITE" id="PS00623">
    <property type="entry name" value="GMC_OXRED_1"/>
    <property type="match status" value="1"/>
</dbReference>
<evidence type="ECO:0000256" key="12">
    <source>
        <dbReference type="ARBA" id="ARBA00034059"/>
    </source>
</evidence>
<comment type="catalytic activity">
    <reaction evidence="10">
        <text>pyranose + acceptor = pyranos-3-ulose + reduced acceptor.</text>
        <dbReference type="EC" id="1.1.99.29"/>
    </reaction>
</comment>
<evidence type="ECO:0000256" key="2">
    <source>
        <dbReference type="ARBA" id="ARBA00004613"/>
    </source>
</evidence>
<dbReference type="EMBL" id="KL142401">
    <property type="protein sequence ID" value="KDR69700.1"/>
    <property type="molecule type" value="Genomic_DNA"/>
</dbReference>
<comment type="similarity">
    <text evidence="3 14">Belongs to the GMC oxidoreductase family.</text>
</comment>
<keyword evidence="6" id="KW-0964">Secreted</keyword>